<comment type="caution">
    <text evidence="2">The sequence shown here is derived from an EMBL/GenBank/DDBJ whole genome shotgun (WGS) entry which is preliminary data.</text>
</comment>
<evidence type="ECO:0000313" key="2">
    <source>
        <dbReference type="EMBL" id="MFF0544106.1"/>
    </source>
</evidence>
<proteinExistence type="predicted"/>
<feature type="transmembrane region" description="Helical" evidence="1">
    <location>
        <begin position="20"/>
        <end position="37"/>
    </location>
</feature>
<keyword evidence="1" id="KW-1133">Transmembrane helix</keyword>
<gene>
    <name evidence="2" type="ORF">ACFYTF_14845</name>
</gene>
<feature type="transmembrane region" description="Helical" evidence="1">
    <location>
        <begin position="80"/>
        <end position="102"/>
    </location>
</feature>
<dbReference type="RefSeq" id="WP_387700713.1">
    <property type="nucleotide sequence ID" value="NZ_JBIAMX010000007.1"/>
</dbReference>
<reference evidence="2 3" key="1">
    <citation type="submission" date="2024-10" db="EMBL/GenBank/DDBJ databases">
        <title>The Natural Products Discovery Center: Release of the First 8490 Sequenced Strains for Exploring Actinobacteria Biosynthetic Diversity.</title>
        <authorList>
            <person name="Kalkreuter E."/>
            <person name="Kautsar S.A."/>
            <person name="Yang D."/>
            <person name="Bader C.D."/>
            <person name="Teijaro C.N."/>
            <person name="Fluegel L."/>
            <person name="Davis C.M."/>
            <person name="Simpson J.R."/>
            <person name="Lauterbach L."/>
            <person name="Steele A.D."/>
            <person name="Gui C."/>
            <person name="Meng S."/>
            <person name="Li G."/>
            <person name="Viehrig K."/>
            <person name="Ye F."/>
            <person name="Su P."/>
            <person name="Kiefer A.F."/>
            <person name="Nichols A."/>
            <person name="Cepeda A.J."/>
            <person name="Yan W."/>
            <person name="Fan B."/>
            <person name="Jiang Y."/>
            <person name="Adhikari A."/>
            <person name="Zheng C.-J."/>
            <person name="Schuster L."/>
            <person name="Cowan T.M."/>
            <person name="Smanski M.J."/>
            <person name="Chevrette M.G."/>
            <person name="De Carvalho L.P.S."/>
            <person name="Shen B."/>
        </authorList>
    </citation>
    <scope>NUCLEOTIDE SEQUENCE [LARGE SCALE GENOMIC DNA]</scope>
    <source>
        <strain evidence="2 3">NPDC004045</strain>
    </source>
</reference>
<feature type="transmembrane region" description="Helical" evidence="1">
    <location>
        <begin position="150"/>
        <end position="171"/>
    </location>
</feature>
<feature type="transmembrane region" description="Helical" evidence="1">
    <location>
        <begin position="123"/>
        <end position="144"/>
    </location>
</feature>
<evidence type="ECO:0000313" key="3">
    <source>
        <dbReference type="Proteomes" id="UP001601444"/>
    </source>
</evidence>
<keyword evidence="3" id="KW-1185">Reference proteome</keyword>
<protein>
    <submittedName>
        <fullName evidence="2">Uncharacterized protein</fullName>
    </submittedName>
</protein>
<organism evidence="2 3">
    <name type="scientific">Nocardia thailandica</name>
    <dbReference type="NCBI Taxonomy" id="257275"/>
    <lineage>
        <taxon>Bacteria</taxon>
        <taxon>Bacillati</taxon>
        <taxon>Actinomycetota</taxon>
        <taxon>Actinomycetes</taxon>
        <taxon>Mycobacteriales</taxon>
        <taxon>Nocardiaceae</taxon>
        <taxon>Nocardia</taxon>
    </lineage>
</organism>
<accession>A0ABW6PNW6</accession>
<sequence>MNFLRAFAPWIVYAVVPAAHWQWAALAAALIALTELAARLRAGWPIDAVIIEIGSLIYFTGLSVVAFLDPGTPLHAYAPSFANGALALISLTSLALRVPFTLGIAKQSTPREFWDTPLFVRTGYVLTGVWAAAFVLGCVTLALVAHAGTVASTVTHVFTFGAPAVFTLWYAERVRARAQALAAA</sequence>
<keyword evidence="1" id="KW-0812">Transmembrane</keyword>
<dbReference type="Proteomes" id="UP001601444">
    <property type="component" value="Unassembled WGS sequence"/>
</dbReference>
<name>A0ABW6PNW6_9NOCA</name>
<feature type="transmembrane region" description="Helical" evidence="1">
    <location>
        <begin position="49"/>
        <end position="68"/>
    </location>
</feature>
<dbReference type="EMBL" id="JBIAMX010000007">
    <property type="protein sequence ID" value="MFF0544106.1"/>
    <property type="molecule type" value="Genomic_DNA"/>
</dbReference>
<evidence type="ECO:0000256" key="1">
    <source>
        <dbReference type="SAM" id="Phobius"/>
    </source>
</evidence>
<keyword evidence="1" id="KW-0472">Membrane</keyword>